<evidence type="ECO:0000313" key="2">
    <source>
        <dbReference type="EMBL" id="KAJ7737507.1"/>
    </source>
</evidence>
<gene>
    <name evidence="2" type="ORF">B0H16DRAFT_1466149</name>
</gene>
<dbReference type="AlphaFoldDB" id="A0AAD7MY96"/>
<reference evidence="2" key="1">
    <citation type="submission" date="2023-03" db="EMBL/GenBank/DDBJ databases">
        <title>Massive genome expansion in bonnet fungi (Mycena s.s.) driven by repeated elements and novel gene families across ecological guilds.</title>
        <authorList>
            <consortium name="Lawrence Berkeley National Laboratory"/>
            <person name="Harder C.B."/>
            <person name="Miyauchi S."/>
            <person name="Viragh M."/>
            <person name="Kuo A."/>
            <person name="Thoen E."/>
            <person name="Andreopoulos B."/>
            <person name="Lu D."/>
            <person name="Skrede I."/>
            <person name="Drula E."/>
            <person name="Henrissat B."/>
            <person name="Morin E."/>
            <person name="Kohler A."/>
            <person name="Barry K."/>
            <person name="LaButti K."/>
            <person name="Morin E."/>
            <person name="Salamov A."/>
            <person name="Lipzen A."/>
            <person name="Mereny Z."/>
            <person name="Hegedus B."/>
            <person name="Baldrian P."/>
            <person name="Stursova M."/>
            <person name="Weitz H."/>
            <person name="Taylor A."/>
            <person name="Grigoriev I.V."/>
            <person name="Nagy L.G."/>
            <person name="Martin F."/>
            <person name="Kauserud H."/>
        </authorList>
    </citation>
    <scope>NUCLEOTIDE SEQUENCE</scope>
    <source>
        <strain evidence="2">CBHHK182m</strain>
    </source>
</reference>
<evidence type="ECO:0000259" key="1">
    <source>
        <dbReference type="Pfam" id="PF20149"/>
    </source>
</evidence>
<dbReference type="EMBL" id="JARKIB010000116">
    <property type="protein sequence ID" value="KAJ7737507.1"/>
    <property type="molecule type" value="Genomic_DNA"/>
</dbReference>
<evidence type="ECO:0000313" key="3">
    <source>
        <dbReference type="Proteomes" id="UP001215598"/>
    </source>
</evidence>
<comment type="caution">
    <text evidence="2">The sequence shown here is derived from an EMBL/GenBank/DDBJ whole genome shotgun (WGS) entry which is preliminary data.</text>
</comment>
<feature type="domain" description="DUF6532" evidence="1">
    <location>
        <begin position="55"/>
        <end position="113"/>
    </location>
</feature>
<dbReference type="Pfam" id="PF20149">
    <property type="entry name" value="DUF6532"/>
    <property type="match status" value="1"/>
</dbReference>
<dbReference type="InterPro" id="IPR045341">
    <property type="entry name" value="DUF6532"/>
</dbReference>
<accession>A0AAD7MY96</accession>
<proteinExistence type="predicted"/>
<keyword evidence="3" id="KW-1185">Reference proteome</keyword>
<protein>
    <recommendedName>
        <fullName evidence="1">DUF6532 domain-containing protein</fullName>
    </recommendedName>
</protein>
<organism evidence="2 3">
    <name type="scientific">Mycena metata</name>
    <dbReference type="NCBI Taxonomy" id="1033252"/>
    <lineage>
        <taxon>Eukaryota</taxon>
        <taxon>Fungi</taxon>
        <taxon>Dikarya</taxon>
        <taxon>Basidiomycota</taxon>
        <taxon>Agaricomycotina</taxon>
        <taxon>Agaricomycetes</taxon>
        <taxon>Agaricomycetidae</taxon>
        <taxon>Agaricales</taxon>
        <taxon>Marasmiineae</taxon>
        <taxon>Mycenaceae</taxon>
        <taxon>Mycena</taxon>
    </lineage>
</organism>
<name>A0AAD7MY96_9AGAR</name>
<sequence length="126" mass="14201">MNLLARRCNSCTKSVGKDESDDPSRTSLLGLHAVPVAPVLRVPYDGRQWANGRRRNFNFAAILADIILDRINILRGDIKRLAVALTPGLFQFAGLSEAKTKELIEMLLKDYRFSPLTPRRYDSNDN</sequence>
<dbReference type="Proteomes" id="UP001215598">
    <property type="component" value="Unassembled WGS sequence"/>
</dbReference>